<feature type="chain" id="PRO_5016587727" description="Carboxypeptidase regulatory-like domain-containing protein" evidence="2">
    <location>
        <begin position="26"/>
        <end position="254"/>
    </location>
</feature>
<dbReference type="RefSeq" id="WP_115110084.1">
    <property type="nucleotide sequence ID" value="NZ_QHKS01000061.1"/>
</dbReference>
<dbReference type="AlphaFoldDB" id="A0A370MVF4"/>
<reference evidence="4" key="1">
    <citation type="submission" date="2018-05" db="EMBL/GenBank/DDBJ databases">
        <authorList>
            <person name="Feng T."/>
        </authorList>
    </citation>
    <scope>NUCLEOTIDE SEQUENCE [LARGE SCALE GENOMIC DNA]</scope>
    <source>
        <strain evidence="4">S27</strain>
    </source>
</reference>
<dbReference type="Proteomes" id="UP000254875">
    <property type="component" value="Unassembled WGS sequence"/>
</dbReference>
<name>A0A370MVF4_9BURK</name>
<dbReference type="PROSITE" id="PS51257">
    <property type="entry name" value="PROKAR_LIPOPROTEIN"/>
    <property type="match status" value="1"/>
</dbReference>
<keyword evidence="4" id="KW-1185">Reference proteome</keyword>
<comment type="caution">
    <text evidence="3">The sequence shown here is derived from an EMBL/GenBank/DDBJ whole genome shotgun (WGS) entry which is preliminary data.</text>
</comment>
<organism evidence="3 4">
    <name type="scientific">Paraburkholderia lacunae</name>
    <dbReference type="NCBI Taxonomy" id="2211104"/>
    <lineage>
        <taxon>Bacteria</taxon>
        <taxon>Pseudomonadati</taxon>
        <taxon>Pseudomonadota</taxon>
        <taxon>Betaproteobacteria</taxon>
        <taxon>Burkholderiales</taxon>
        <taxon>Burkholderiaceae</taxon>
        <taxon>Paraburkholderia</taxon>
    </lineage>
</organism>
<feature type="compositionally biased region" description="Gly residues" evidence="1">
    <location>
        <begin position="233"/>
        <end position="254"/>
    </location>
</feature>
<evidence type="ECO:0000256" key="1">
    <source>
        <dbReference type="SAM" id="MobiDB-lite"/>
    </source>
</evidence>
<feature type="signal peptide" evidence="2">
    <location>
        <begin position="1"/>
        <end position="25"/>
    </location>
</feature>
<evidence type="ECO:0000313" key="3">
    <source>
        <dbReference type="EMBL" id="RDJ97322.1"/>
    </source>
</evidence>
<gene>
    <name evidence="3" type="ORF">DLM46_38170</name>
</gene>
<keyword evidence="2" id="KW-0732">Signal</keyword>
<proteinExistence type="predicted"/>
<evidence type="ECO:0008006" key="5">
    <source>
        <dbReference type="Google" id="ProtNLM"/>
    </source>
</evidence>
<evidence type="ECO:0000256" key="2">
    <source>
        <dbReference type="SAM" id="SignalP"/>
    </source>
</evidence>
<accession>A0A370MVF4</accession>
<evidence type="ECO:0000313" key="4">
    <source>
        <dbReference type="Proteomes" id="UP000254875"/>
    </source>
</evidence>
<sequence length="254" mass="24919">MNTWPKYVIRSSGSVLLATFSALLAACGGGGGGSGANNMPTTMAFSGTTATGKALANAAIRIDCVHGSTSVAADSNGNYHATLGAVPPCLITSTSGATVLLSTAFAGGTYNVTPETDLLLSYLAAQLGTTESGLVAGIPTDTRIQQALANQNNVLTAETAVVQNLQQRYSLTLTTPNFLTSAFVVGQPGVDSDLEALRTSGAIDANGEPDPAAISLMTTAGAAHPIATSPASGTGGTGGSGGTGAGTGSMGGMM</sequence>
<feature type="region of interest" description="Disordered" evidence="1">
    <location>
        <begin position="227"/>
        <end position="254"/>
    </location>
</feature>
<dbReference type="EMBL" id="QHKS01000061">
    <property type="protein sequence ID" value="RDJ97322.1"/>
    <property type="molecule type" value="Genomic_DNA"/>
</dbReference>
<dbReference type="OrthoDB" id="9093933at2"/>
<protein>
    <recommendedName>
        <fullName evidence="5">Carboxypeptidase regulatory-like domain-containing protein</fullName>
    </recommendedName>
</protein>